<dbReference type="CDD" id="cd00984">
    <property type="entry name" value="DnaB_C"/>
    <property type="match status" value="1"/>
</dbReference>
<dbReference type="SUPFAM" id="SSF52540">
    <property type="entry name" value="P-loop containing nucleoside triphosphate hydrolases"/>
    <property type="match status" value="1"/>
</dbReference>
<dbReference type="Proteomes" id="UP001464378">
    <property type="component" value="Unassembled WGS sequence"/>
</dbReference>
<dbReference type="Gene3D" id="1.10.860.10">
    <property type="entry name" value="DNAb Helicase, Chain A"/>
    <property type="match status" value="1"/>
</dbReference>
<dbReference type="NCBIfam" id="TIGR00665">
    <property type="entry name" value="DnaB"/>
    <property type="match status" value="1"/>
</dbReference>
<keyword evidence="3 12" id="KW-0235">DNA replication</keyword>
<evidence type="ECO:0000256" key="10">
    <source>
        <dbReference type="ARBA" id="ARBA00048954"/>
    </source>
</evidence>
<keyword evidence="9" id="KW-0413">Isomerase</keyword>
<gene>
    <name evidence="14" type="primary">dnaB</name>
    <name evidence="14" type="ORF">WMO64_10580</name>
</gene>
<dbReference type="PANTHER" id="PTHR30153:SF2">
    <property type="entry name" value="REPLICATIVE DNA HELICASE"/>
    <property type="match status" value="1"/>
</dbReference>
<evidence type="ECO:0000256" key="8">
    <source>
        <dbReference type="ARBA" id="ARBA00023125"/>
    </source>
</evidence>
<organism evidence="14 15">
    <name type="scientific">Pseudoflavonifractor intestinihominis</name>
    <dbReference type="NCBI Taxonomy" id="3133171"/>
    <lineage>
        <taxon>Bacteria</taxon>
        <taxon>Bacillati</taxon>
        <taxon>Bacillota</taxon>
        <taxon>Clostridia</taxon>
        <taxon>Eubacteriales</taxon>
        <taxon>Oscillospiraceae</taxon>
        <taxon>Pseudoflavonifractor</taxon>
    </lineage>
</organism>
<comment type="function">
    <text evidence="12">The main replicative DNA helicase, it participates in initiation and elongation during chromosome replication. Travels ahead of the DNA replisome, separating dsDNA into templates for DNA synthesis. A processive ATP-dependent 5'-3' DNA helicase it has DNA-dependent ATPase activity.</text>
</comment>
<evidence type="ECO:0000256" key="2">
    <source>
        <dbReference type="ARBA" id="ARBA00022515"/>
    </source>
</evidence>
<evidence type="ECO:0000256" key="1">
    <source>
        <dbReference type="ARBA" id="ARBA00008428"/>
    </source>
</evidence>
<name>A0ABV1E9B4_9FIRM</name>
<dbReference type="EMBL" id="JBBMFK010000016">
    <property type="protein sequence ID" value="MEQ2443907.1"/>
    <property type="molecule type" value="Genomic_DNA"/>
</dbReference>
<comment type="catalytic activity">
    <reaction evidence="10 12">
        <text>ATP + H2O = ADP + phosphate + H(+)</text>
        <dbReference type="Rhea" id="RHEA:13065"/>
        <dbReference type="ChEBI" id="CHEBI:15377"/>
        <dbReference type="ChEBI" id="CHEBI:15378"/>
        <dbReference type="ChEBI" id="CHEBI:30616"/>
        <dbReference type="ChEBI" id="CHEBI:43474"/>
        <dbReference type="ChEBI" id="CHEBI:456216"/>
        <dbReference type="EC" id="5.6.2.3"/>
    </reaction>
</comment>
<dbReference type="InterPro" id="IPR003593">
    <property type="entry name" value="AAA+_ATPase"/>
</dbReference>
<dbReference type="SUPFAM" id="SSF48024">
    <property type="entry name" value="N-terminal domain of DnaB helicase"/>
    <property type="match status" value="1"/>
</dbReference>
<evidence type="ECO:0000256" key="7">
    <source>
        <dbReference type="ARBA" id="ARBA00022840"/>
    </source>
</evidence>
<keyword evidence="2 12" id="KW-0639">Primosome</keyword>
<comment type="caution">
    <text evidence="14">The sequence shown here is derived from an EMBL/GenBank/DDBJ whole genome shotgun (WGS) entry which is preliminary data.</text>
</comment>
<dbReference type="GO" id="GO:0016787">
    <property type="term" value="F:hydrolase activity"/>
    <property type="evidence" value="ECO:0007669"/>
    <property type="project" value="UniProtKB-KW"/>
</dbReference>
<dbReference type="PROSITE" id="PS51199">
    <property type="entry name" value="SF4_HELICASE"/>
    <property type="match status" value="1"/>
</dbReference>
<dbReference type="InterPro" id="IPR027417">
    <property type="entry name" value="P-loop_NTPase"/>
</dbReference>
<dbReference type="InterPro" id="IPR036185">
    <property type="entry name" value="DNA_heli_DnaB-like_N_sf"/>
</dbReference>
<sequence>MDEALLTRQMPHSVEAEQAVLGSMLIDSRCVPEVVEELRGEDFYLRQNREIYETIYSMFNFSLTIDPVTVLDHMRQNGVYDENTSRSYLLQLMEITPTAANVKEYVAIVKDKSLLRRIAETAGDLTALIQEGTGTAQEVLEAAEQRIYAIRQGRGAQGLEHISTVILSVYERLNELAAQDSEVPGLSTGMPDVDRAIAGLNKSDLILLAARPGMGKTSFALNVLLHAGKFSGKTVVFFSLEMSREQLAMRLISGESFVDNKKLVTGRLTEEDWTKIAAASAALNRTQILIDDNPALSVADMNAKCRRVDNLGLVVIDYLQLMTSAGGPQRSSNENRQQIVSDISRALKIMAKELNVPVVCLSQLSRGPESRSDKRPMLSDLRESGAIEQDADIVMFLYRDDYYNDNDENHNLAECIIAKNRHGETGTVELQWLPEYTTFSSIDRRHQEY</sequence>
<comment type="similarity">
    <text evidence="1 12">Belongs to the helicase family. DnaB subfamily.</text>
</comment>
<evidence type="ECO:0000256" key="5">
    <source>
        <dbReference type="ARBA" id="ARBA00022801"/>
    </source>
</evidence>
<evidence type="ECO:0000256" key="4">
    <source>
        <dbReference type="ARBA" id="ARBA00022741"/>
    </source>
</evidence>
<dbReference type="InterPro" id="IPR007693">
    <property type="entry name" value="DNA_helicase_DnaB-like_N"/>
</dbReference>
<evidence type="ECO:0000256" key="9">
    <source>
        <dbReference type="ARBA" id="ARBA00023235"/>
    </source>
</evidence>
<dbReference type="InterPro" id="IPR007692">
    <property type="entry name" value="DNA_helicase_DnaB"/>
</dbReference>
<dbReference type="PANTHER" id="PTHR30153">
    <property type="entry name" value="REPLICATIVE DNA HELICASE DNAB"/>
    <property type="match status" value="1"/>
</dbReference>
<protein>
    <recommendedName>
        <fullName evidence="11 12">Replicative DNA helicase</fullName>
        <ecNumber evidence="11 12">5.6.2.3</ecNumber>
    </recommendedName>
</protein>
<keyword evidence="6 12" id="KW-0347">Helicase</keyword>
<keyword evidence="15" id="KW-1185">Reference proteome</keyword>
<evidence type="ECO:0000256" key="6">
    <source>
        <dbReference type="ARBA" id="ARBA00022806"/>
    </source>
</evidence>
<evidence type="ECO:0000256" key="12">
    <source>
        <dbReference type="RuleBase" id="RU362085"/>
    </source>
</evidence>
<keyword evidence="8 12" id="KW-0238">DNA-binding</keyword>
<keyword evidence="4 12" id="KW-0547">Nucleotide-binding</keyword>
<evidence type="ECO:0000256" key="3">
    <source>
        <dbReference type="ARBA" id="ARBA00022705"/>
    </source>
</evidence>
<dbReference type="Pfam" id="PF03796">
    <property type="entry name" value="DnaB_C"/>
    <property type="match status" value="1"/>
</dbReference>
<evidence type="ECO:0000256" key="11">
    <source>
        <dbReference type="NCBIfam" id="TIGR00665"/>
    </source>
</evidence>
<dbReference type="InterPro" id="IPR016136">
    <property type="entry name" value="DNA_helicase_N/primase_C"/>
</dbReference>
<dbReference type="RefSeq" id="WP_294518412.1">
    <property type="nucleotide sequence ID" value="NZ_JBBMFK010000016.1"/>
</dbReference>
<reference evidence="14 15" key="1">
    <citation type="submission" date="2024-03" db="EMBL/GenBank/DDBJ databases">
        <title>Human intestinal bacterial collection.</title>
        <authorList>
            <person name="Pauvert C."/>
            <person name="Hitch T.C.A."/>
            <person name="Clavel T."/>
        </authorList>
    </citation>
    <scope>NUCLEOTIDE SEQUENCE [LARGE SCALE GENOMIC DNA]</scope>
    <source>
        <strain evidence="14 15">CLA-AP-H29</strain>
    </source>
</reference>
<dbReference type="Pfam" id="PF00772">
    <property type="entry name" value="DnaB"/>
    <property type="match status" value="1"/>
</dbReference>
<dbReference type="GO" id="GO:0003678">
    <property type="term" value="F:DNA helicase activity"/>
    <property type="evidence" value="ECO:0007669"/>
    <property type="project" value="UniProtKB-EC"/>
</dbReference>
<dbReference type="EC" id="5.6.2.3" evidence="11 12"/>
<evidence type="ECO:0000313" key="14">
    <source>
        <dbReference type="EMBL" id="MEQ2443907.1"/>
    </source>
</evidence>
<accession>A0ABV1E9B4</accession>
<dbReference type="SMART" id="SM00382">
    <property type="entry name" value="AAA"/>
    <property type="match status" value="1"/>
</dbReference>
<evidence type="ECO:0000313" key="15">
    <source>
        <dbReference type="Proteomes" id="UP001464378"/>
    </source>
</evidence>
<feature type="domain" description="SF4 helicase" evidence="13">
    <location>
        <begin position="179"/>
        <end position="446"/>
    </location>
</feature>
<dbReference type="Gene3D" id="3.40.50.300">
    <property type="entry name" value="P-loop containing nucleotide triphosphate hydrolases"/>
    <property type="match status" value="1"/>
</dbReference>
<proteinExistence type="inferred from homology"/>
<keyword evidence="7 12" id="KW-0067">ATP-binding</keyword>
<keyword evidence="5 12" id="KW-0378">Hydrolase</keyword>
<dbReference type="InterPro" id="IPR007694">
    <property type="entry name" value="DNA_helicase_DnaB-like_C"/>
</dbReference>
<evidence type="ECO:0000259" key="13">
    <source>
        <dbReference type="PROSITE" id="PS51199"/>
    </source>
</evidence>